<dbReference type="AlphaFoldDB" id="A0A084IL87"/>
<reference evidence="8 9" key="1">
    <citation type="submission" date="2013-03" db="EMBL/GenBank/DDBJ databases">
        <title>Salinisphaera hydrothermalis C41B8 Genome Sequencing.</title>
        <authorList>
            <person name="Li C."/>
            <person name="Lai Q."/>
            <person name="Shao Z."/>
        </authorList>
    </citation>
    <scope>NUCLEOTIDE SEQUENCE [LARGE SCALE GENOMIC DNA]</scope>
    <source>
        <strain evidence="8 9">C41B8</strain>
    </source>
</reference>
<feature type="transmembrane region" description="Helical" evidence="6">
    <location>
        <begin position="221"/>
        <end position="238"/>
    </location>
</feature>
<feature type="transmembrane region" description="Helical" evidence="6">
    <location>
        <begin position="39"/>
        <end position="57"/>
    </location>
</feature>
<comment type="subcellular location">
    <subcellularLocation>
        <location evidence="1">Membrane</location>
        <topology evidence="1">Multi-pass membrane protein</topology>
    </subcellularLocation>
</comment>
<feature type="transmembrane region" description="Helical" evidence="6">
    <location>
        <begin position="6"/>
        <end position="27"/>
    </location>
</feature>
<evidence type="ECO:0000256" key="6">
    <source>
        <dbReference type="SAM" id="Phobius"/>
    </source>
</evidence>
<dbReference type="Pfam" id="PF03600">
    <property type="entry name" value="CitMHS"/>
    <property type="match status" value="1"/>
</dbReference>
<protein>
    <submittedName>
        <fullName evidence="8">Putative dicarboxylate carrier protein</fullName>
    </submittedName>
</protein>
<gene>
    <name evidence="8" type="ORF">C41B8_09731</name>
</gene>
<proteinExistence type="predicted"/>
<feature type="transmembrane region" description="Helical" evidence="6">
    <location>
        <begin position="272"/>
        <end position="292"/>
    </location>
</feature>
<feature type="transmembrane region" description="Helical" evidence="6">
    <location>
        <begin position="118"/>
        <end position="141"/>
    </location>
</feature>
<evidence type="ECO:0000313" key="9">
    <source>
        <dbReference type="Proteomes" id="UP000028302"/>
    </source>
</evidence>
<organism evidence="8 9">
    <name type="scientific">Salinisphaera hydrothermalis (strain C41B8)</name>
    <dbReference type="NCBI Taxonomy" id="1304275"/>
    <lineage>
        <taxon>Bacteria</taxon>
        <taxon>Pseudomonadati</taxon>
        <taxon>Pseudomonadota</taxon>
        <taxon>Gammaproteobacteria</taxon>
        <taxon>Salinisphaerales</taxon>
        <taxon>Salinisphaeraceae</taxon>
        <taxon>Salinisphaera</taxon>
    </lineage>
</organism>
<keyword evidence="4 6" id="KW-1133">Transmembrane helix</keyword>
<name>A0A084IL87_SALHC</name>
<feature type="transmembrane region" description="Helical" evidence="6">
    <location>
        <begin position="392"/>
        <end position="414"/>
    </location>
</feature>
<feature type="transmembrane region" description="Helical" evidence="6">
    <location>
        <begin position="352"/>
        <end position="371"/>
    </location>
</feature>
<evidence type="ECO:0000256" key="5">
    <source>
        <dbReference type="ARBA" id="ARBA00023136"/>
    </source>
</evidence>
<dbReference type="Proteomes" id="UP000028302">
    <property type="component" value="Unassembled WGS sequence"/>
</dbReference>
<keyword evidence="2" id="KW-0813">Transport</keyword>
<dbReference type="eggNOG" id="COG1055">
    <property type="taxonomic scope" value="Bacteria"/>
</dbReference>
<evidence type="ECO:0000256" key="2">
    <source>
        <dbReference type="ARBA" id="ARBA00022448"/>
    </source>
</evidence>
<accession>A0A084IL87</accession>
<evidence type="ECO:0000256" key="3">
    <source>
        <dbReference type="ARBA" id="ARBA00022692"/>
    </source>
</evidence>
<evidence type="ECO:0000256" key="4">
    <source>
        <dbReference type="ARBA" id="ARBA00022989"/>
    </source>
</evidence>
<sequence length="415" mass="42959">MAVGISIWRSVNLGIIAFAAVFLLGAAAGIAPQNYLTHFPADLCLLIIGVTMLFAHAERSGAIEWLLSKVLSLVGKKSRILIWVPFALGAVLSAAGGFPGAVVAIVTPVAAKLSRASGIDYMTVAILGVWGATSGAFSPISPYGAALQTAAERANLAYNPWVLFGAVLAVQLILAVLTSIILPRVNRQLDPKQAHLNTSVQNHDLDAAETQPSTTARRAKAYCYCSLAAILIFVGLVAAFPLDIGLVALALSLALQLVFHPDEKAIIRAVPWAVILLLSGLLVYIGVLGQLGTINALESILEGALAPVVSVLLVIYLTAVIGNIDSSTLAVLTIAAPLALTATGHIPAAGLAILTAIGVVGSTTTISPVHVGGAMIMGNATAIDDRILLRRLFGVVGFFTVVLPALVAILPIFIM</sequence>
<keyword evidence="5 6" id="KW-0472">Membrane</keyword>
<evidence type="ECO:0000313" key="8">
    <source>
        <dbReference type="EMBL" id="KEZ77471.1"/>
    </source>
</evidence>
<dbReference type="EMBL" id="APNK01000012">
    <property type="protein sequence ID" value="KEZ77471.1"/>
    <property type="molecule type" value="Genomic_DNA"/>
</dbReference>
<feature type="transmembrane region" description="Helical" evidence="6">
    <location>
        <begin position="304"/>
        <end position="322"/>
    </location>
</feature>
<keyword evidence="9" id="KW-1185">Reference proteome</keyword>
<keyword evidence="3 6" id="KW-0812">Transmembrane</keyword>
<evidence type="ECO:0000259" key="7">
    <source>
        <dbReference type="Pfam" id="PF03600"/>
    </source>
</evidence>
<dbReference type="InterPro" id="IPR004680">
    <property type="entry name" value="Cit_transptr-like_dom"/>
</dbReference>
<feature type="transmembrane region" description="Helical" evidence="6">
    <location>
        <begin position="161"/>
        <end position="182"/>
    </location>
</feature>
<dbReference type="GO" id="GO:0055085">
    <property type="term" value="P:transmembrane transport"/>
    <property type="evidence" value="ECO:0007669"/>
    <property type="project" value="InterPro"/>
</dbReference>
<dbReference type="GO" id="GO:0016020">
    <property type="term" value="C:membrane"/>
    <property type="evidence" value="ECO:0007669"/>
    <property type="project" value="UniProtKB-SubCell"/>
</dbReference>
<feature type="transmembrane region" description="Helical" evidence="6">
    <location>
        <begin position="80"/>
        <end position="106"/>
    </location>
</feature>
<comment type="caution">
    <text evidence="8">The sequence shown here is derived from an EMBL/GenBank/DDBJ whole genome shotgun (WGS) entry which is preliminary data.</text>
</comment>
<feature type="domain" description="Citrate transporter-like" evidence="7">
    <location>
        <begin position="7"/>
        <end position="358"/>
    </location>
</feature>
<evidence type="ECO:0000256" key="1">
    <source>
        <dbReference type="ARBA" id="ARBA00004141"/>
    </source>
</evidence>